<gene>
    <name evidence="1" type="ORF">HO133_009660</name>
</gene>
<organism evidence="1 2">
    <name type="scientific">Letharia lupina</name>
    <dbReference type="NCBI Taxonomy" id="560253"/>
    <lineage>
        <taxon>Eukaryota</taxon>
        <taxon>Fungi</taxon>
        <taxon>Dikarya</taxon>
        <taxon>Ascomycota</taxon>
        <taxon>Pezizomycotina</taxon>
        <taxon>Lecanoromycetes</taxon>
        <taxon>OSLEUM clade</taxon>
        <taxon>Lecanoromycetidae</taxon>
        <taxon>Lecanorales</taxon>
        <taxon>Lecanorineae</taxon>
        <taxon>Parmeliaceae</taxon>
        <taxon>Letharia</taxon>
    </lineage>
</organism>
<keyword evidence="2" id="KW-1185">Reference proteome</keyword>
<reference evidence="1 2" key="1">
    <citation type="journal article" date="2020" name="Genomics">
        <title>Complete, high-quality genomes from long-read metagenomic sequencing of two wolf lichen thalli reveals enigmatic genome architecture.</title>
        <authorList>
            <person name="McKenzie S.K."/>
            <person name="Walston R.F."/>
            <person name="Allen J.L."/>
        </authorList>
    </citation>
    <scope>NUCLEOTIDE SEQUENCE [LARGE SCALE GENOMIC DNA]</scope>
    <source>
        <strain evidence="1">WasteWater1</strain>
    </source>
</reference>
<protein>
    <recommendedName>
        <fullName evidence="3">F-box domain-containing protein</fullName>
    </recommendedName>
</protein>
<dbReference type="PANTHER" id="PTHR42085:SF2">
    <property type="entry name" value="F-BOX DOMAIN-CONTAINING PROTEIN"/>
    <property type="match status" value="1"/>
</dbReference>
<dbReference type="GeneID" id="59338055"/>
<sequence length="436" mass="50107">MASPSRTHPFGLLPAQIRWRIYGLQVPERLEFVKFSKSKKSTQPAELIPPFMQLMQQFPHLAREMRLRLFSQPQFAFVSSIRNGQYSHGCQLALEFLQSIQPAEIGCIRKICCDLEWTTRAEYADSFFEMLARLATNPTRDIKDLDFEVKPAPEVKRPNRGVSTPSFAFTLHGLLGLEIIIFVSGTGRLPDPVACVSQINEFIQQRREGRLTVNFLEQLPPELRVMVYRRLPLPPHHVIGPLNANMPMSCLHLLQVNRRMKQELVPILYGDCVFELRATSSWRHARKEDPLISDQARWISAFLRNAHVTLIKRVKIVLKTHGVQAGNYTPPINTIIGELRRRCTFQIQDTYEAHAIQEIPITSNEWNSGIGKRCFQVKLVTRRGTELVVEIRAEWDNQRQFGLVKDSQEHVIRTIYSRSVNGMRSKLDDSGIVFDA</sequence>
<dbReference type="Proteomes" id="UP000593566">
    <property type="component" value="Unassembled WGS sequence"/>
</dbReference>
<evidence type="ECO:0000313" key="1">
    <source>
        <dbReference type="EMBL" id="KAF6225660.1"/>
    </source>
</evidence>
<dbReference type="EMBL" id="JACCJB010000007">
    <property type="protein sequence ID" value="KAF6225660.1"/>
    <property type="molecule type" value="Genomic_DNA"/>
</dbReference>
<dbReference type="AlphaFoldDB" id="A0A8H6CL48"/>
<accession>A0A8H6CL48</accession>
<dbReference type="InterPro" id="IPR038883">
    <property type="entry name" value="AN11006-like"/>
</dbReference>
<evidence type="ECO:0008006" key="3">
    <source>
        <dbReference type="Google" id="ProtNLM"/>
    </source>
</evidence>
<dbReference type="PANTHER" id="PTHR42085">
    <property type="entry name" value="F-BOX DOMAIN-CONTAINING PROTEIN"/>
    <property type="match status" value="1"/>
</dbReference>
<evidence type="ECO:0000313" key="2">
    <source>
        <dbReference type="Proteomes" id="UP000593566"/>
    </source>
</evidence>
<name>A0A8H6CL48_9LECA</name>
<dbReference type="RefSeq" id="XP_037154369.1">
    <property type="nucleotide sequence ID" value="XM_037300521.1"/>
</dbReference>
<comment type="caution">
    <text evidence="1">The sequence shown here is derived from an EMBL/GenBank/DDBJ whole genome shotgun (WGS) entry which is preliminary data.</text>
</comment>
<proteinExistence type="predicted"/>